<dbReference type="GO" id="GO:0016887">
    <property type="term" value="F:ATP hydrolysis activity"/>
    <property type="evidence" value="ECO:0007669"/>
    <property type="project" value="InterPro"/>
</dbReference>
<dbReference type="Pfam" id="PF13304">
    <property type="entry name" value="AAA_21"/>
    <property type="match status" value="1"/>
</dbReference>
<dbReference type="PANTHER" id="PTHR43152:SF3">
    <property type="entry name" value="UVRABC SYSTEM PROTEIN A"/>
    <property type="match status" value="1"/>
</dbReference>
<evidence type="ECO:0000256" key="10">
    <source>
        <dbReference type="ARBA" id="ARBA00023204"/>
    </source>
</evidence>
<feature type="non-terminal residue" evidence="12">
    <location>
        <position position="271"/>
    </location>
</feature>
<dbReference type="GO" id="GO:0003677">
    <property type="term" value="F:DNA binding"/>
    <property type="evidence" value="ECO:0007669"/>
    <property type="project" value="UniProtKB-KW"/>
</dbReference>
<dbReference type="GO" id="GO:0006281">
    <property type="term" value="P:DNA repair"/>
    <property type="evidence" value="ECO:0007669"/>
    <property type="project" value="UniProtKB-KW"/>
</dbReference>
<sequence>LLEFCQDNNIPTDIPFNDLTEVQKEAIIEGNKEFYGVRGFFRWLERKKYKMHVRVFLSRYRIYKACPDCNGARFKKEALLYTIGRLNIGQVYSLTIDQASDFFKSLDVPSGDDASALVLDEIRSRVTYLLDVGLSYLTLDRQSRTLSSGELQRVALTSALGSSLVNTLYILDEPSIGLHPRDNNRLIRIMKKLRDIQNTVIVVEHDPEIIGESDFMLDLGPAAGTQGGEIMYFGPTATVNGSITGQYLKGQRCVPLPDRRRKPSKDSWLTI</sequence>
<dbReference type="Gene3D" id="1.10.8.280">
    <property type="entry name" value="ABC transporter ATPase domain-like"/>
    <property type="match status" value="1"/>
</dbReference>
<gene>
    <name evidence="12" type="ORF">S12H4_34752</name>
</gene>
<evidence type="ECO:0000256" key="8">
    <source>
        <dbReference type="ARBA" id="ARBA00022881"/>
    </source>
</evidence>
<feature type="non-terminal residue" evidence="12">
    <location>
        <position position="1"/>
    </location>
</feature>
<dbReference type="PANTHER" id="PTHR43152">
    <property type="entry name" value="UVRABC SYSTEM PROTEIN A"/>
    <property type="match status" value="1"/>
</dbReference>
<keyword evidence="8" id="KW-0267">Excision nuclease</keyword>
<keyword evidence="6" id="KW-0228">DNA excision</keyword>
<dbReference type="GO" id="GO:0004518">
    <property type="term" value="F:nuclease activity"/>
    <property type="evidence" value="ECO:0007669"/>
    <property type="project" value="UniProtKB-KW"/>
</dbReference>
<dbReference type="SUPFAM" id="SSF52540">
    <property type="entry name" value="P-loop containing nucleoside triphosphate hydrolases"/>
    <property type="match status" value="1"/>
</dbReference>
<accession>X1U0H0</accession>
<organism evidence="12">
    <name type="scientific">marine sediment metagenome</name>
    <dbReference type="NCBI Taxonomy" id="412755"/>
    <lineage>
        <taxon>unclassified sequences</taxon>
        <taxon>metagenomes</taxon>
        <taxon>ecological metagenomes</taxon>
    </lineage>
</organism>
<dbReference type="EMBL" id="BARW01020586">
    <property type="protein sequence ID" value="GAI93355.1"/>
    <property type="molecule type" value="Genomic_DNA"/>
</dbReference>
<evidence type="ECO:0000256" key="9">
    <source>
        <dbReference type="ARBA" id="ARBA00023125"/>
    </source>
</evidence>
<evidence type="ECO:0000259" key="11">
    <source>
        <dbReference type="Pfam" id="PF13304"/>
    </source>
</evidence>
<evidence type="ECO:0000256" key="4">
    <source>
        <dbReference type="ARBA" id="ARBA00022741"/>
    </source>
</evidence>
<evidence type="ECO:0000256" key="7">
    <source>
        <dbReference type="ARBA" id="ARBA00022840"/>
    </source>
</evidence>
<name>X1U0H0_9ZZZZ</name>
<evidence type="ECO:0000313" key="12">
    <source>
        <dbReference type="EMBL" id="GAI93355.1"/>
    </source>
</evidence>
<keyword evidence="7" id="KW-0067">ATP-binding</keyword>
<keyword evidence="9" id="KW-0238">DNA-binding</keyword>
<keyword evidence="3" id="KW-0677">Repeat</keyword>
<evidence type="ECO:0000256" key="1">
    <source>
        <dbReference type="ARBA" id="ARBA00004496"/>
    </source>
</evidence>
<reference evidence="12" key="1">
    <citation type="journal article" date="2014" name="Front. Microbiol.">
        <title>High frequency of phylogenetically diverse reductive dehalogenase-homologous genes in deep subseafloor sedimentary metagenomes.</title>
        <authorList>
            <person name="Kawai M."/>
            <person name="Futagami T."/>
            <person name="Toyoda A."/>
            <person name="Takaki Y."/>
            <person name="Nishi S."/>
            <person name="Hori S."/>
            <person name="Arai W."/>
            <person name="Tsubouchi T."/>
            <person name="Morono Y."/>
            <person name="Uchiyama I."/>
            <person name="Ito T."/>
            <person name="Fujiyama A."/>
            <person name="Inagaki F."/>
            <person name="Takami H."/>
        </authorList>
    </citation>
    <scope>NUCLEOTIDE SEQUENCE</scope>
    <source>
        <strain evidence="12">Expedition CK06-06</strain>
    </source>
</reference>
<evidence type="ECO:0000256" key="5">
    <source>
        <dbReference type="ARBA" id="ARBA00022763"/>
    </source>
</evidence>
<keyword evidence="10" id="KW-0234">DNA repair</keyword>
<evidence type="ECO:0000256" key="2">
    <source>
        <dbReference type="ARBA" id="ARBA00022490"/>
    </source>
</evidence>
<keyword evidence="2" id="KW-0963">Cytoplasm</keyword>
<dbReference type="AlphaFoldDB" id="X1U0H0"/>
<protein>
    <recommendedName>
        <fullName evidence="11">ATPase AAA-type core domain-containing protein</fullName>
    </recommendedName>
</protein>
<dbReference type="GO" id="GO:0005737">
    <property type="term" value="C:cytoplasm"/>
    <property type="evidence" value="ECO:0007669"/>
    <property type="project" value="UniProtKB-SubCell"/>
</dbReference>
<feature type="domain" description="ATPase AAA-type core" evidence="11">
    <location>
        <begin position="141"/>
        <end position="210"/>
    </location>
</feature>
<dbReference type="Gene3D" id="1.20.1580.10">
    <property type="entry name" value="ABC transporter ATPase like domain"/>
    <property type="match status" value="1"/>
</dbReference>
<dbReference type="GO" id="GO:0005524">
    <property type="term" value="F:ATP binding"/>
    <property type="evidence" value="ECO:0007669"/>
    <property type="project" value="UniProtKB-KW"/>
</dbReference>
<dbReference type="Gene3D" id="3.40.50.300">
    <property type="entry name" value="P-loop containing nucleotide triphosphate hydrolases"/>
    <property type="match status" value="1"/>
</dbReference>
<evidence type="ECO:0000256" key="6">
    <source>
        <dbReference type="ARBA" id="ARBA00022769"/>
    </source>
</evidence>
<dbReference type="InterPro" id="IPR003959">
    <property type="entry name" value="ATPase_AAA_core"/>
</dbReference>
<comment type="subcellular location">
    <subcellularLocation>
        <location evidence="1">Cytoplasm</location>
    </subcellularLocation>
</comment>
<dbReference type="InterPro" id="IPR027417">
    <property type="entry name" value="P-loop_NTPase"/>
</dbReference>
<evidence type="ECO:0000256" key="3">
    <source>
        <dbReference type="ARBA" id="ARBA00022737"/>
    </source>
</evidence>
<keyword evidence="5" id="KW-0227">DNA damage</keyword>
<proteinExistence type="predicted"/>
<comment type="caution">
    <text evidence="12">The sequence shown here is derived from an EMBL/GenBank/DDBJ whole genome shotgun (WGS) entry which is preliminary data.</text>
</comment>
<keyword evidence="4" id="KW-0547">Nucleotide-binding</keyword>